<dbReference type="AlphaFoldDB" id="A0A919H082"/>
<dbReference type="OrthoDB" id="5244233at2"/>
<organism evidence="8 9">
    <name type="scientific">Streptomyces xanthophaeus</name>
    <dbReference type="NCBI Taxonomy" id="67385"/>
    <lineage>
        <taxon>Bacteria</taxon>
        <taxon>Bacillati</taxon>
        <taxon>Actinomycetota</taxon>
        <taxon>Actinomycetes</taxon>
        <taxon>Kitasatosporales</taxon>
        <taxon>Streptomycetaceae</taxon>
        <taxon>Streptomyces</taxon>
    </lineage>
</organism>
<dbReference type="InterPro" id="IPR010432">
    <property type="entry name" value="RDD"/>
</dbReference>
<sequence length="167" mass="17300">MFDSLASGGDLARFAPTASGPGSRAGIGRRGAALFLDLAVGVVAAVGPLVAVDRLVLGGDTADLTDMTTARALAALWVLAFFLLYSPVSVSRWGATPGKRLLGLEVVHAATGARLTYGRAALRHLVNLVTWLVPVLTAANAAAMRLDEHHRGAHDRAAGSKVVLRRG</sequence>
<dbReference type="Proteomes" id="UP000600026">
    <property type="component" value="Unassembled WGS sequence"/>
</dbReference>
<keyword evidence="3 6" id="KW-0812">Transmembrane</keyword>
<dbReference type="PANTHER" id="PTHR36115">
    <property type="entry name" value="PROLINE-RICH ANTIGEN HOMOLOG-RELATED"/>
    <property type="match status" value="1"/>
</dbReference>
<keyword evidence="4 6" id="KW-1133">Transmembrane helix</keyword>
<gene>
    <name evidence="8" type="ORF">Sxan_39810</name>
</gene>
<evidence type="ECO:0000256" key="2">
    <source>
        <dbReference type="ARBA" id="ARBA00022475"/>
    </source>
</evidence>
<evidence type="ECO:0000313" key="9">
    <source>
        <dbReference type="Proteomes" id="UP000600026"/>
    </source>
</evidence>
<comment type="subcellular location">
    <subcellularLocation>
        <location evidence="1">Cell membrane</location>
        <topology evidence="1">Multi-pass membrane protein</topology>
    </subcellularLocation>
</comment>
<keyword evidence="2" id="KW-1003">Cell membrane</keyword>
<dbReference type="Pfam" id="PF06271">
    <property type="entry name" value="RDD"/>
    <property type="match status" value="1"/>
</dbReference>
<proteinExistence type="predicted"/>
<accession>A0A919H082</accession>
<evidence type="ECO:0000313" key="8">
    <source>
        <dbReference type="EMBL" id="GHI86617.1"/>
    </source>
</evidence>
<evidence type="ECO:0000259" key="7">
    <source>
        <dbReference type="Pfam" id="PF06271"/>
    </source>
</evidence>
<feature type="transmembrane region" description="Helical" evidence="6">
    <location>
        <begin position="32"/>
        <end position="52"/>
    </location>
</feature>
<dbReference type="InterPro" id="IPR051791">
    <property type="entry name" value="Pra-immunoreactive"/>
</dbReference>
<reference evidence="8" key="1">
    <citation type="submission" date="2020-09" db="EMBL/GenBank/DDBJ databases">
        <title>Whole genome shotgun sequence of Streptomyces xanthophaeus NBRC 12829.</title>
        <authorList>
            <person name="Komaki H."/>
            <person name="Tamura T."/>
        </authorList>
    </citation>
    <scope>NUCLEOTIDE SEQUENCE</scope>
    <source>
        <strain evidence="8">NBRC 12829</strain>
    </source>
</reference>
<evidence type="ECO:0000256" key="6">
    <source>
        <dbReference type="SAM" id="Phobius"/>
    </source>
</evidence>
<evidence type="ECO:0000256" key="3">
    <source>
        <dbReference type="ARBA" id="ARBA00022692"/>
    </source>
</evidence>
<evidence type="ECO:0000256" key="5">
    <source>
        <dbReference type="ARBA" id="ARBA00023136"/>
    </source>
</evidence>
<keyword evidence="9" id="KW-1185">Reference proteome</keyword>
<comment type="caution">
    <text evidence="8">The sequence shown here is derived from an EMBL/GenBank/DDBJ whole genome shotgun (WGS) entry which is preliminary data.</text>
</comment>
<keyword evidence="5 6" id="KW-0472">Membrane</keyword>
<dbReference type="EMBL" id="BNEE01000006">
    <property type="protein sequence ID" value="GHI86617.1"/>
    <property type="molecule type" value="Genomic_DNA"/>
</dbReference>
<feature type="transmembrane region" description="Helical" evidence="6">
    <location>
        <begin position="72"/>
        <end position="90"/>
    </location>
</feature>
<evidence type="ECO:0000256" key="1">
    <source>
        <dbReference type="ARBA" id="ARBA00004651"/>
    </source>
</evidence>
<feature type="domain" description="RDD" evidence="7">
    <location>
        <begin position="25"/>
        <end position="159"/>
    </location>
</feature>
<name>A0A919H082_9ACTN</name>
<dbReference type="GO" id="GO:0005886">
    <property type="term" value="C:plasma membrane"/>
    <property type="evidence" value="ECO:0007669"/>
    <property type="project" value="UniProtKB-SubCell"/>
</dbReference>
<protein>
    <recommendedName>
        <fullName evidence="7">RDD domain-containing protein</fullName>
    </recommendedName>
</protein>
<evidence type="ECO:0000256" key="4">
    <source>
        <dbReference type="ARBA" id="ARBA00022989"/>
    </source>
</evidence>
<dbReference type="RefSeq" id="WP_051902737.1">
    <property type="nucleotide sequence ID" value="NZ_BNEE01000006.1"/>
</dbReference>